<accession>A0AAV1M1X8</accession>
<evidence type="ECO:0000256" key="5">
    <source>
        <dbReference type="ARBA" id="ARBA00022833"/>
    </source>
</evidence>
<evidence type="ECO:0000313" key="14">
    <source>
        <dbReference type="EMBL" id="CAK1601184.1"/>
    </source>
</evidence>
<dbReference type="SMART" id="SM00355">
    <property type="entry name" value="ZnF_C2H2"/>
    <property type="match status" value="12"/>
</dbReference>
<keyword evidence="7" id="KW-0238">DNA-binding</keyword>
<dbReference type="PROSITE" id="PS50157">
    <property type="entry name" value="ZINC_FINGER_C2H2_2"/>
    <property type="match status" value="12"/>
</dbReference>
<dbReference type="SUPFAM" id="SSF57716">
    <property type="entry name" value="Glucocorticoid receptor-like (DNA-binding domain)"/>
    <property type="match status" value="1"/>
</dbReference>
<name>A0AAV1M1X8_9NEOP</name>
<keyword evidence="3" id="KW-0677">Repeat</keyword>
<feature type="domain" description="C2H2-type" evidence="12">
    <location>
        <begin position="542"/>
        <end position="569"/>
    </location>
</feature>
<dbReference type="PROSITE" id="PS00028">
    <property type="entry name" value="ZINC_FINGER_C2H2_1"/>
    <property type="match status" value="11"/>
</dbReference>
<keyword evidence="9" id="KW-0539">Nucleus</keyword>
<comment type="caution">
    <text evidence="14">The sequence shown here is derived from an EMBL/GenBank/DDBJ whole genome shotgun (WGS) entry which is preliminary data.</text>
</comment>
<dbReference type="FunFam" id="3.30.160.60:FF:000325">
    <property type="entry name" value="ZFP90 zinc finger protein"/>
    <property type="match status" value="1"/>
</dbReference>
<evidence type="ECO:0000256" key="6">
    <source>
        <dbReference type="ARBA" id="ARBA00023015"/>
    </source>
</evidence>
<keyword evidence="15" id="KW-1185">Reference proteome</keyword>
<evidence type="ECO:0000256" key="10">
    <source>
        <dbReference type="PROSITE-ProRule" id="PRU00042"/>
    </source>
</evidence>
<evidence type="ECO:0000256" key="2">
    <source>
        <dbReference type="ARBA" id="ARBA00022723"/>
    </source>
</evidence>
<keyword evidence="8" id="KW-0804">Transcription</keyword>
<dbReference type="PANTHER" id="PTHR24404:SF114">
    <property type="entry name" value="KLUMPFUSS, ISOFORM B-RELATED"/>
    <property type="match status" value="1"/>
</dbReference>
<dbReference type="GO" id="GO:0006357">
    <property type="term" value="P:regulation of transcription by RNA polymerase II"/>
    <property type="evidence" value="ECO:0007669"/>
    <property type="project" value="TreeGrafter"/>
</dbReference>
<gene>
    <name evidence="14" type="ORF">PARMNEM_LOCUS19853</name>
</gene>
<feature type="domain" description="C2H2-type" evidence="12">
    <location>
        <begin position="317"/>
        <end position="344"/>
    </location>
</feature>
<evidence type="ECO:0000256" key="11">
    <source>
        <dbReference type="PROSITE-ProRule" id="PRU01263"/>
    </source>
</evidence>
<feature type="domain" description="C2H2-type" evidence="12">
    <location>
        <begin position="514"/>
        <end position="541"/>
    </location>
</feature>
<dbReference type="SMART" id="SM00868">
    <property type="entry name" value="zf-AD"/>
    <property type="match status" value="2"/>
</dbReference>
<dbReference type="GO" id="GO:0005634">
    <property type="term" value="C:nucleus"/>
    <property type="evidence" value="ECO:0007669"/>
    <property type="project" value="UniProtKB-SubCell"/>
</dbReference>
<dbReference type="InterPro" id="IPR013087">
    <property type="entry name" value="Znf_C2H2_type"/>
</dbReference>
<proteinExistence type="predicted"/>
<dbReference type="GO" id="GO:0003700">
    <property type="term" value="F:DNA-binding transcription factor activity"/>
    <property type="evidence" value="ECO:0007669"/>
    <property type="project" value="TreeGrafter"/>
</dbReference>
<dbReference type="PANTHER" id="PTHR24404">
    <property type="entry name" value="ZINC FINGER PROTEIN"/>
    <property type="match status" value="1"/>
</dbReference>
<feature type="binding site" evidence="11">
    <location>
        <position position="62"/>
    </location>
    <ligand>
        <name>Zn(2+)</name>
        <dbReference type="ChEBI" id="CHEBI:29105"/>
    </ligand>
</feature>
<dbReference type="InterPro" id="IPR050589">
    <property type="entry name" value="Ikaros_C2H2-ZF"/>
</dbReference>
<feature type="binding site" evidence="11">
    <location>
        <position position="102"/>
    </location>
    <ligand>
        <name>Zn(2+)</name>
        <dbReference type="ChEBI" id="CHEBI:29105"/>
    </ligand>
</feature>
<evidence type="ECO:0000256" key="9">
    <source>
        <dbReference type="ARBA" id="ARBA00023242"/>
    </source>
</evidence>
<feature type="domain" description="C2H2-type" evidence="12">
    <location>
        <begin position="348"/>
        <end position="375"/>
    </location>
</feature>
<keyword evidence="2 11" id="KW-0479">Metal-binding</keyword>
<dbReference type="Pfam" id="PF13912">
    <property type="entry name" value="zf-C2H2_6"/>
    <property type="match status" value="2"/>
</dbReference>
<feature type="domain" description="C2H2-type" evidence="12">
    <location>
        <begin position="231"/>
        <end position="259"/>
    </location>
</feature>
<dbReference type="InterPro" id="IPR012934">
    <property type="entry name" value="Znf_AD"/>
</dbReference>
<dbReference type="EMBL" id="CAVLGL010000126">
    <property type="protein sequence ID" value="CAK1601184.1"/>
    <property type="molecule type" value="Genomic_DNA"/>
</dbReference>
<keyword evidence="6" id="KW-0805">Transcription regulation</keyword>
<evidence type="ECO:0000259" key="13">
    <source>
        <dbReference type="PROSITE" id="PS51915"/>
    </source>
</evidence>
<feature type="domain" description="C2H2-type" evidence="12">
    <location>
        <begin position="261"/>
        <end position="288"/>
    </location>
</feature>
<dbReference type="AlphaFoldDB" id="A0AAV1M1X8"/>
<dbReference type="Pfam" id="PF07776">
    <property type="entry name" value="zf-AD"/>
    <property type="match status" value="1"/>
</dbReference>
<dbReference type="GO" id="GO:0000978">
    <property type="term" value="F:RNA polymerase II cis-regulatory region sequence-specific DNA binding"/>
    <property type="evidence" value="ECO:0007669"/>
    <property type="project" value="TreeGrafter"/>
</dbReference>
<feature type="domain" description="ZAD" evidence="13">
    <location>
        <begin position="57"/>
        <end position="129"/>
    </location>
</feature>
<evidence type="ECO:0000256" key="8">
    <source>
        <dbReference type="ARBA" id="ARBA00023163"/>
    </source>
</evidence>
<protein>
    <submittedName>
        <fullName evidence="14">Uncharacterized protein</fullName>
    </submittedName>
</protein>
<evidence type="ECO:0000256" key="4">
    <source>
        <dbReference type="ARBA" id="ARBA00022771"/>
    </source>
</evidence>
<evidence type="ECO:0000256" key="1">
    <source>
        <dbReference type="ARBA" id="ARBA00004123"/>
    </source>
</evidence>
<feature type="domain" description="C2H2-type" evidence="12">
    <location>
        <begin position="487"/>
        <end position="513"/>
    </location>
</feature>
<sequence length="776" mass="89127">MNSSDEQQIILKKECENLSIKLDTEELIHKDKLMELTLPLENKVKEEINHTECNIEKLCRICLSTKSNLFTKTSYLYKDIQDMYSSITSIEVNSDEFPLQICELCKNDLSFCYDFKNKCQKSDITFKFLIGELKTEEEIGTRSITDAEVKENDNESYDTKEELEEHEDIQYLDDINEFDDDADNITLNLIKNEEQAIQNNANISMTDSSTFHKKISSKRNHKVASEKKKSHFCSLCSKKFLKAKTLKAHFKSEHGSEKLPHNCDQCKESFNSEHDLRLHSSLHAKGATWICIECHKTFESRSRLRRHIQRHMQSKRHECGACGKAFAELYALRRHLRVHTGEQPDKRHVCDICDKRYNTSALLASHMIRHSGARPCVCSCGKSFPSQRLLASHRLVHSDRKPYACQYCDKTFRHESTRNTHHRTHTGEKPFICASCGKTFIQRSNLVLHMRTHTGERPYSCKMCDRKFASGSSLKTHVRTHTGDKPYACPVCEKRFARQDMRAHMAQHTGERPHACALCSKRFASAWRLRDHCRQHTGEKPFECAFCTEVFATKSRLMKHFKVHQNQKKSTKQQEEVYIVRQLDLNTNSFFVANEVVCSEDKKDTTNVDVDDDENTKSVASLSQKLNIAQVEKLDMAKNKKLDTAQDQKLDVDQDENLEIAQDMPLEVTEEVVLQEDSDIKPEILVVQNVQNNGDYQTSDICLTANDVNFVNDINCSGDVNFVTVNEEGVSISSSAVLEGTTVKLYQLDQSLVQIHRSGKQLTISKVTSKMTDNNF</sequence>
<dbReference type="FunFam" id="3.30.160.60:FF:000099">
    <property type="entry name" value="Zinc finger protein 79"/>
    <property type="match status" value="1"/>
</dbReference>
<dbReference type="FunFam" id="3.30.160.60:FF:000848">
    <property type="entry name" value="Zinc finger protein 35"/>
    <property type="match status" value="1"/>
</dbReference>
<feature type="domain" description="C2H2-type" evidence="12">
    <location>
        <begin position="374"/>
        <end position="402"/>
    </location>
</feature>
<evidence type="ECO:0000259" key="12">
    <source>
        <dbReference type="PROSITE" id="PS50157"/>
    </source>
</evidence>
<feature type="binding site" evidence="11">
    <location>
        <position position="105"/>
    </location>
    <ligand>
        <name>Zn(2+)</name>
        <dbReference type="ChEBI" id="CHEBI:29105"/>
    </ligand>
</feature>
<organism evidence="14 15">
    <name type="scientific">Parnassius mnemosyne</name>
    <name type="common">clouded apollo</name>
    <dbReference type="NCBI Taxonomy" id="213953"/>
    <lineage>
        <taxon>Eukaryota</taxon>
        <taxon>Metazoa</taxon>
        <taxon>Ecdysozoa</taxon>
        <taxon>Arthropoda</taxon>
        <taxon>Hexapoda</taxon>
        <taxon>Insecta</taxon>
        <taxon>Pterygota</taxon>
        <taxon>Neoptera</taxon>
        <taxon>Endopterygota</taxon>
        <taxon>Lepidoptera</taxon>
        <taxon>Glossata</taxon>
        <taxon>Ditrysia</taxon>
        <taxon>Papilionoidea</taxon>
        <taxon>Papilionidae</taxon>
        <taxon>Parnassiinae</taxon>
        <taxon>Parnassini</taxon>
        <taxon>Parnassius</taxon>
        <taxon>Driopa</taxon>
    </lineage>
</organism>
<dbReference type="FunFam" id="3.30.160.60:FF:000100">
    <property type="entry name" value="Zinc finger 45-like"/>
    <property type="match status" value="2"/>
</dbReference>
<dbReference type="SUPFAM" id="SSF57667">
    <property type="entry name" value="beta-beta-alpha zinc fingers"/>
    <property type="match status" value="7"/>
</dbReference>
<dbReference type="PROSITE" id="PS51915">
    <property type="entry name" value="ZAD"/>
    <property type="match status" value="1"/>
</dbReference>
<evidence type="ECO:0000256" key="7">
    <source>
        <dbReference type="ARBA" id="ARBA00023125"/>
    </source>
</evidence>
<dbReference type="InterPro" id="IPR036236">
    <property type="entry name" value="Znf_C2H2_sf"/>
</dbReference>
<evidence type="ECO:0000256" key="3">
    <source>
        <dbReference type="ARBA" id="ARBA00022737"/>
    </source>
</evidence>
<feature type="domain" description="C2H2-type" evidence="12">
    <location>
        <begin position="459"/>
        <end position="486"/>
    </location>
</feature>
<dbReference type="Pfam" id="PF00096">
    <property type="entry name" value="zf-C2H2"/>
    <property type="match status" value="4"/>
</dbReference>
<feature type="domain" description="C2H2-type" evidence="12">
    <location>
        <begin position="403"/>
        <end position="430"/>
    </location>
</feature>
<keyword evidence="4 10" id="KW-0863">Zinc-finger</keyword>
<dbReference type="GO" id="GO:0008270">
    <property type="term" value="F:zinc ion binding"/>
    <property type="evidence" value="ECO:0007669"/>
    <property type="project" value="UniProtKB-UniRule"/>
</dbReference>
<dbReference type="Proteomes" id="UP001314205">
    <property type="component" value="Unassembled WGS sequence"/>
</dbReference>
<keyword evidence="5 11" id="KW-0862">Zinc</keyword>
<reference evidence="14 15" key="1">
    <citation type="submission" date="2023-11" db="EMBL/GenBank/DDBJ databases">
        <authorList>
            <person name="Hedman E."/>
            <person name="Englund M."/>
            <person name="Stromberg M."/>
            <person name="Nyberg Akerstrom W."/>
            <person name="Nylinder S."/>
            <person name="Jareborg N."/>
            <person name="Kallberg Y."/>
            <person name="Kronander E."/>
        </authorList>
    </citation>
    <scope>NUCLEOTIDE SEQUENCE [LARGE SCALE GENOMIC DNA]</scope>
</reference>
<feature type="domain" description="C2H2-type" evidence="12">
    <location>
        <begin position="289"/>
        <end position="316"/>
    </location>
</feature>
<dbReference type="FunFam" id="3.30.160.60:FF:002343">
    <property type="entry name" value="Zinc finger protein 33A"/>
    <property type="match status" value="2"/>
</dbReference>
<feature type="domain" description="C2H2-type" evidence="12">
    <location>
        <begin position="431"/>
        <end position="458"/>
    </location>
</feature>
<evidence type="ECO:0000313" key="15">
    <source>
        <dbReference type="Proteomes" id="UP001314205"/>
    </source>
</evidence>
<dbReference type="Gene3D" id="3.30.160.60">
    <property type="entry name" value="Classic Zinc Finger"/>
    <property type="match status" value="10"/>
</dbReference>
<comment type="subcellular location">
    <subcellularLocation>
        <location evidence="1">Nucleus</location>
    </subcellularLocation>
</comment>
<feature type="binding site" evidence="11">
    <location>
        <position position="59"/>
    </location>
    <ligand>
        <name>Zn(2+)</name>
        <dbReference type="ChEBI" id="CHEBI:29105"/>
    </ligand>
</feature>